<dbReference type="AlphaFoldDB" id="A0A0N7L575"/>
<organism evidence="2 3">
    <name type="scientific">Plasmopara halstedii</name>
    <name type="common">Downy mildew of sunflower</name>
    <dbReference type="NCBI Taxonomy" id="4781"/>
    <lineage>
        <taxon>Eukaryota</taxon>
        <taxon>Sar</taxon>
        <taxon>Stramenopiles</taxon>
        <taxon>Oomycota</taxon>
        <taxon>Peronosporomycetes</taxon>
        <taxon>Peronosporales</taxon>
        <taxon>Peronosporaceae</taxon>
        <taxon>Plasmopara</taxon>
    </lineage>
</organism>
<protein>
    <submittedName>
        <fullName evidence="2">Putative polyprotein</fullName>
    </submittedName>
</protein>
<reference evidence="3" key="1">
    <citation type="submission" date="2014-09" db="EMBL/GenBank/DDBJ databases">
        <authorList>
            <person name="Sharma Rahul"/>
            <person name="Thines Marco"/>
        </authorList>
    </citation>
    <scope>NUCLEOTIDE SEQUENCE [LARGE SCALE GENOMIC DNA]</scope>
</reference>
<proteinExistence type="predicted"/>
<dbReference type="Proteomes" id="UP000054928">
    <property type="component" value="Unassembled WGS sequence"/>
</dbReference>
<feature type="compositionally biased region" description="Basic and acidic residues" evidence="1">
    <location>
        <begin position="19"/>
        <end position="29"/>
    </location>
</feature>
<dbReference type="EMBL" id="CCYD01000523">
    <property type="protein sequence ID" value="CEG40691.1"/>
    <property type="molecule type" value="Genomic_DNA"/>
</dbReference>
<keyword evidence="3" id="KW-1185">Reference proteome</keyword>
<feature type="compositionally biased region" description="Low complexity" evidence="1">
    <location>
        <begin position="35"/>
        <end position="51"/>
    </location>
</feature>
<dbReference type="RefSeq" id="XP_024577060.1">
    <property type="nucleotide sequence ID" value="XM_024726377.1"/>
</dbReference>
<accession>A0A0N7L575</accession>
<name>A0A0N7L575_PLAHL</name>
<dbReference type="OrthoDB" id="112804at2759"/>
<dbReference type="GeneID" id="36405930"/>
<evidence type="ECO:0000256" key="1">
    <source>
        <dbReference type="SAM" id="MobiDB-lite"/>
    </source>
</evidence>
<evidence type="ECO:0000313" key="3">
    <source>
        <dbReference type="Proteomes" id="UP000054928"/>
    </source>
</evidence>
<evidence type="ECO:0000313" key="2">
    <source>
        <dbReference type="EMBL" id="CEG40691.1"/>
    </source>
</evidence>
<feature type="region of interest" description="Disordered" evidence="1">
    <location>
        <begin position="1"/>
        <end position="51"/>
    </location>
</feature>
<sequence>MSLLCSATPGHQRPAAQEFTKRELADTNRRVSTPSRSSTNDDSLTSLSLEC</sequence>